<dbReference type="RefSeq" id="XP_075107005.1">
    <property type="nucleotide sequence ID" value="XM_075250904.1"/>
</dbReference>
<proteinExistence type="predicted"/>
<name>A0AC58UC05_TOBAC</name>
<reference evidence="2" key="2">
    <citation type="submission" date="2025-08" db="UniProtKB">
        <authorList>
            <consortium name="RefSeq"/>
        </authorList>
    </citation>
    <scope>IDENTIFICATION</scope>
    <source>
        <tissue evidence="2">Leaf</tissue>
    </source>
</reference>
<accession>A0AC58UC05</accession>
<organism evidence="1 2">
    <name type="scientific">Nicotiana tabacum</name>
    <name type="common">Common tobacco</name>
    <dbReference type="NCBI Taxonomy" id="4097"/>
    <lineage>
        <taxon>Eukaryota</taxon>
        <taxon>Viridiplantae</taxon>
        <taxon>Streptophyta</taxon>
        <taxon>Embryophyta</taxon>
        <taxon>Tracheophyta</taxon>
        <taxon>Spermatophyta</taxon>
        <taxon>Magnoliopsida</taxon>
        <taxon>eudicotyledons</taxon>
        <taxon>Gunneridae</taxon>
        <taxon>Pentapetalae</taxon>
        <taxon>asterids</taxon>
        <taxon>lamiids</taxon>
        <taxon>Solanales</taxon>
        <taxon>Solanaceae</taxon>
        <taxon>Nicotianoideae</taxon>
        <taxon>Nicotianeae</taxon>
        <taxon>Nicotiana</taxon>
    </lineage>
</organism>
<dbReference type="Proteomes" id="UP000790787">
    <property type="component" value="Chromosome 4"/>
</dbReference>
<evidence type="ECO:0000313" key="2">
    <source>
        <dbReference type="RefSeq" id="XP_075107005.1"/>
    </source>
</evidence>
<keyword evidence="1" id="KW-1185">Reference proteome</keyword>
<sequence length="191" mass="21432">MPHLLSTHNFCESPTEIVYTLEKLGTKVKWPPKLRSDPNTRKSDALCEFHQERRHKTEDCIALGQEAINMLQQGHLKELLSNKGRTNFTRGREHHGPPKPPSPALTINMIIGGNDDASVNGTNFTTTHKLKRSITRERHDGLEESIILDESDADDLTFPHNDSLVITLCILDTNVKRIMVDDGSGISIIHP</sequence>
<protein>
    <submittedName>
        <fullName evidence="2">Uncharacterized protein LOC142179988</fullName>
    </submittedName>
</protein>
<reference evidence="1" key="1">
    <citation type="journal article" date="2014" name="Nat. Commun.">
        <title>The tobacco genome sequence and its comparison with those of tomato and potato.</title>
        <authorList>
            <person name="Sierro N."/>
            <person name="Battey J.N."/>
            <person name="Ouadi S."/>
            <person name="Bakaher N."/>
            <person name="Bovet L."/>
            <person name="Willig A."/>
            <person name="Goepfert S."/>
            <person name="Peitsch M.C."/>
            <person name="Ivanov N.V."/>
        </authorList>
    </citation>
    <scope>NUCLEOTIDE SEQUENCE [LARGE SCALE GENOMIC DNA]</scope>
</reference>
<evidence type="ECO:0000313" key="1">
    <source>
        <dbReference type="Proteomes" id="UP000790787"/>
    </source>
</evidence>
<gene>
    <name evidence="2" type="primary">LOC142179988</name>
</gene>